<comment type="catalytic activity">
    <reaction evidence="4">
        <text>O-phospho-L-tyrosyl-[protein] + H2O = L-tyrosyl-[protein] + phosphate</text>
        <dbReference type="Rhea" id="RHEA:10684"/>
        <dbReference type="Rhea" id="RHEA-COMP:10136"/>
        <dbReference type="Rhea" id="RHEA-COMP:20101"/>
        <dbReference type="ChEBI" id="CHEBI:15377"/>
        <dbReference type="ChEBI" id="CHEBI:43474"/>
        <dbReference type="ChEBI" id="CHEBI:46858"/>
        <dbReference type="ChEBI" id="CHEBI:61978"/>
        <dbReference type="EC" id="3.1.3.48"/>
    </reaction>
</comment>
<comment type="caution">
    <text evidence="5">The sequence shown here is derived from an EMBL/GenBank/DDBJ whole genome shotgun (WGS) entry which is preliminary data.</text>
</comment>
<dbReference type="GO" id="GO:0030145">
    <property type="term" value="F:manganese ion binding"/>
    <property type="evidence" value="ECO:0007669"/>
    <property type="project" value="InterPro"/>
</dbReference>
<evidence type="ECO:0000313" key="6">
    <source>
        <dbReference type="Proteomes" id="UP000541352"/>
    </source>
</evidence>
<evidence type="ECO:0000256" key="3">
    <source>
        <dbReference type="ARBA" id="ARBA00022801"/>
    </source>
</evidence>
<dbReference type="PANTHER" id="PTHR39181:SF1">
    <property type="entry name" value="TYROSINE-PROTEIN PHOSPHATASE YWQE"/>
    <property type="match status" value="1"/>
</dbReference>
<evidence type="ECO:0000256" key="4">
    <source>
        <dbReference type="ARBA" id="ARBA00051722"/>
    </source>
</evidence>
<proteinExistence type="inferred from homology"/>
<dbReference type="Proteomes" id="UP000541352">
    <property type="component" value="Unassembled WGS sequence"/>
</dbReference>
<keyword evidence="3" id="KW-0378">Hydrolase</keyword>
<dbReference type="PIRSF" id="PIRSF016557">
    <property type="entry name" value="Caps_synth_CpsB"/>
    <property type="match status" value="1"/>
</dbReference>
<dbReference type="AlphaFoldDB" id="A0A7W5ZNK4"/>
<name>A0A7W5ZNK4_9BACT</name>
<sequence length="247" mass="27797">MPFSFLKRNRTPDTIPRSSAFTVDMHAHVLPKLDNGPETLEDALILLHEMASKGIRKVIATPHIMGDYYPNSFEDIQIAKKVLNHALIRRCIPIELEVAAEYYLDVSFLSLLDTQQPLLTIANNYLLFETGIVGLPSFLNDAISLIQKQQLTPVLAHPERYYYLQQDFNQVLRLHRSGVLFQVNLGAWQSNHPATRLLAERLINEGLVDFLGSNAHNLRDWGQASDALRSKAFGVALEKGLLNGSLL</sequence>
<dbReference type="Gene3D" id="3.20.20.140">
    <property type="entry name" value="Metal-dependent hydrolases"/>
    <property type="match status" value="1"/>
</dbReference>
<accession>A0A7W5ZNK4</accession>
<gene>
    <name evidence="5" type="ORF">FHS57_004700</name>
</gene>
<organism evidence="5 6">
    <name type="scientific">Runella defluvii</name>
    <dbReference type="NCBI Taxonomy" id="370973"/>
    <lineage>
        <taxon>Bacteria</taxon>
        <taxon>Pseudomonadati</taxon>
        <taxon>Bacteroidota</taxon>
        <taxon>Cytophagia</taxon>
        <taxon>Cytophagales</taxon>
        <taxon>Spirosomataceae</taxon>
        <taxon>Runella</taxon>
    </lineage>
</organism>
<dbReference type="RefSeq" id="WP_183977817.1">
    <property type="nucleotide sequence ID" value="NZ_JACIBY010000012.1"/>
</dbReference>
<dbReference type="PANTHER" id="PTHR39181">
    <property type="entry name" value="TYROSINE-PROTEIN PHOSPHATASE YWQE"/>
    <property type="match status" value="1"/>
</dbReference>
<comment type="similarity">
    <text evidence="1">Belongs to the metallo-dependent hydrolases superfamily. CpsB/CapC family.</text>
</comment>
<dbReference type="SUPFAM" id="SSF89550">
    <property type="entry name" value="PHP domain-like"/>
    <property type="match status" value="1"/>
</dbReference>
<dbReference type="EMBL" id="JACIBY010000012">
    <property type="protein sequence ID" value="MBB3840680.1"/>
    <property type="molecule type" value="Genomic_DNA"/>
</dbReference>
<evidence type="ECO:0000313" key="5">
    <source>
        <dbReference type="EMBL" id="MBB3840680.1"/>
    </source>
</evidence>
<protein>
    <recommendedName>
        <fullName evidence="2">protein-tyrosine-phosphatase</fullName>
        <ecNumber evidence="2">3.1.3.48</ecNumber>
    </recommendedName>
</protein>
<keyword evidence="6" id="KW-1185">Reference proteome</keyword>
<dbReference type="InterPro" id="IPR016667">
    <property type="entry name" value="Caps_polysacc_synth_CpsB/CapC"/>
</dbReference>
<evidence type="ECO:0000256" key="2">
    <source>
        <dbReference type="ARBA" id="ARBA00013064"/>
    </source>
</evidence>
<reference evidence="5 6" key="1">
    <citation type="submission" date="2020-08" db="EMBL/GenBank/DDBJ databases">
        <title>Genomic Encyclopedia of Type Strains, Phase IV (KMG-IV): sequencing the most valuable type-strain genomes for metagenomic binning, comparative biology and taxonomic classification.</title>
        <authorList>
            <person name="Goeker M."/>
        </authorList>
    </citation>
    <scope>NUCLEOTIDE SEQUENCE [LARGE SCALE GENOMIC DNA]</scope>
    <source>
        <strain evidence="5 6">DSM 17976</strain>
    </source>
</reference>
<dbReference type="EC" id="3.1.3.48" evidence="2"/>
<evidence type="ECO:0000256" key="1">
    <source>
        <dbReference type="ARBA" id="ARBA00005750"/>
    </source>
</evidence>
<dbReference type="GO" id="GO:0004725">
    <property type="term" value="F:protein tyrosine phosphatase activity"/>
    <property type="evidence" value="ECO:0007669"/>
    <property type="project" value="UniProtKB-EC"/>
</dbReference>
<dbReference type="InterPro" id="IPR016195">
    <property type="entry name" value="Pol/histidinol_Pase-like"/>
</dbReference>
<dbReference type="Pfam" id="PF19567">
    <property type="entry name" value="CpsB_CapC"/>
    <property type="match status" value="1"/>
</dbReference>